<name>A0A5C1AC68_9BACT</name>
<keyword evidence="2" id="KW-1185">Reference proteome</keyword>
<dbReference type="RefSeq" id="WP_149109502.1">
    <property type="nucleotide sequence ID" value="NZ_CP042425.1"/>
</dbReference>
<dbReference type="KEGG" id="lrs:PX52LOC_01509"/>
<reference evidence="2" key="1">
    <citation type="submission" date="2019-08" db="EMBL/GenBank/DDBJ databases">
        <title>Limnoglobus roseus gen. nov., sp. nov., a novel freshwater planctomycete with a giant genome from the family Gemmataceae.</title>
        <authorList>
            <person name="Kulichevskaya I.S."/>
            <person name="Naumoff D.G."/>
            <person name="Miroshnikov K."/>
            <person name="Ivanova A."/>
            <person name="Philippov D.A."/>
            <person name="Hakobyan A."/>
            <person name="Rijpstra I.C."/>
            <person name="Sinninghe Damste J.S."/>
            <person name="Liesack W."/>
            <person name="Dedysh S.N."/>
        </authorList>
    </citation>
    <scope>NUCLEOTIDE SEQUENCE [LARGE SCALE GENOMIC DNA]</scope>
    <source>
        <strain evidence="2">PX52</strain>
    </source>
</reference>
<accession>A0A5C1AC68</accession>
<evidence type="ECO:0000313" key="1">
    <source>
        <dbReference type="EMBL" id="QEL14618.1"/>
    </source>
</evidence>
<protein>
    <submittedName>
        <fullName evidence="1">Uncharacterized protein</fullName>
    </submittedName>
</protein>
<proteinExistence type="predicted"/>
<dbReference type="Proteomes" id="UP000324974">
    <property type="component" value="Chromosome"/>
</dbReference>
<dbReference type="AlphaFoldDB" id="A0A5C1AC68"/>
<organism evidence="1 2">
    <name type="scientific">Limnoglobus roseus</name>
    <dbReference type="NCBI Taxonomy" id="2598579"/>
    <lineage>
        <taxon>Bacteria</taxon>
        <taxon>Pseudomonadati</taxon>
        <taxon>Planctomycetota</taxon>
        <taxon>Planctomycetia</taxon>
        <taxon>Gemmatales</taxon>
        <taxon>Gemmataceae</taxon>
        <taxon>Limnoglobus</taxon>
    </lineage>
</organism>
<evidence type="ECO:0000313" key="2">
    <source>
        <dbReference type="Proteomes" id="UP000324974"/>
    </source>
</evidence>
<dbReference type="OrthoDB" id="259894at2"/>
<dbReference type="EMBL" id="CP042425">
    <property type="protein sequence ID" value="QEL14618.1"/>
    <property type="molecule type" value="Genomic_DNA"/>
</dbReference>
<gene>
    <name evidence="1" type="ORF">PX52LOC_01509</name>
</gene>
<sequence length="669" mass="73890">MPIRLTIAIFLITLVADSGRGQTPKPPLDPEPNAFYRWQVGLRCAEHPILSDAVRKQLARELRAALHAAITPAGDVEVIDFTKGADGKIPLLKAFEEKGWAALDPDPARELTGTKTHILTVDYRDGVFHLAARQLDGFTGIASPLLRKQTTRATDMLGRIAALLIEPDFGPVGTATPVVGDNDHVKVTFRGAAISPPAKWVKPGDVLMVSAVRDVLKPTDPKNPLPRDFRGQLPTLRTGVPYGFTLLKVEDRVDDTGTCKCVVLTRFKDPFGRDTLGRTARGRTGLRVMKLATVETKIRLRLVGPDGTPHVRGSLITVAGTDLDFAAQPGPDDVLKYEAGVYRSGRSFTNVACVQVGVEGGRVELFPIPVLGDDTVLLRFDVKPEDEERALFARDCNDYLTKVATLASSQRALFDKVNKLLDQSKNRDALAEAEAGQQRTTEGQKALAEELKQLREKPQAAEEALKKMLDGSEKQLAAVTKGRADLDNTMTLLRDVAKKSADPAKLEVEFRAKELAERIKELTARGDIPEALESYDKLINLLPGQQDLKDAREKLLAEWRPKDEDHRKARDVMKKWATLKTFDDYKETVFELKRAAELMARKADKLGLRKLLNTFDPAIAALGKMVTDADTTTEDGAKTVKEAQSLVDLIREIEEQARRDLKKLVDEKK</sequence>